<dbReference type="EMBL" id="AP026073">
    <property type="protein sequence ID" value="BDM70124.1"/>
    <property type="molecule type" value="Genomic_DNA"/>
</dbReference>
<protein>
    <submittedName>
        <fullName evidence="1">Uncharacterized protein</fullName>
    </submittedName>
</protein>
<proteinExistence type="predicted"/>
<name>A0ABM7ZUV2_STRNI</name>
<gene>
    <name evidence="1" type="ORF">HEK616_36110</name>
</gene>
<keyword evidence="2" id="KW-1185">Reference proteome</keyword>
<dbReference type="Proteomes" id="UP001059597">
    <property type="component" value="Chromosome"/>
</dbReference>
<accession>A0ABM7ZUV2</accession>
<sequence>MDKVEELGGRDVFLRLSPIPVSSATFGKFAWRFAQFLTAERLTPTVGSSGFQGLSDRSVTSRAAGSCRAVWGGVI</sequence>
<organism evidence="1 2">
    <name type="scientific">Streptomyces nigrescens</name>
    <dbReference type="NCBI Taxonomy" id="1920"/>
    <lineage>
        <taxon>Bacteria</taxon>
        <taxon>Bacillati</taxon>
        <taxon>Actinomycetota</taxon>
        <taxon>Actinomycetes</taxon>
        <taxon>Kitasatosporales</taxon>
        <taxon>Streptomycetaceae</taxon>
        <taxon>Streptomyces</taxon>
    </lineage>
</organism>
<evidence type="ECO:0000313" key="1">
    <source>
        <dbReference type="EMBL" id="BDM70124.1"/>
    </source>
</evidence>
<reference evidence="1" key="1">
    <citation type="submission" date="2022-06" db="EMBL/GenBank/DDBJ databases">
        <title>Complete genome sequence of Streptomyces nigrescens HEK616.</title>
        <authorList>
            <person name="Asamizu S."/>
            <person name="Onaka H."/>
        </authorList>
    </citation>
    <scope>NUCLEOTIDE SEQUENCE</scope>
    <source>
        <strain evidence="1">HEK616</strain>
    </source>
</reference>
<evidence type="ECO:0000313" key="2">
    <source>
        <dbReference type="Proteomes" id="UP001059597"/>
    </source>
</evidence>